<evidence type="ECO:0000313" key="2">
    <source>
        <dbReference type="EMBL" id="VDP77066.1"/>
    </source>
</evidence>
<evidence type="ECO:0000313" key="3">
    <source>
        <dbReference type="Proteomes" id="UP000272942"/>
    </source>
</evidence>
<gene>
    <name evidence="2" type="ORF">ECPE_LOCUS5971</name>
</gene>
<dbReference type="Proteomes" id="UP000272942">
    <property type="component" value="Unassembled WGS sequence"/>
</dbReference>
<evidence type="ECO:0000256" key="1">
    <source>
        <dbReference type="SAM" id="MobiDB-lite"/>
    </source>
</evidence>
<dbReference type="EMBL" id="UZAN01042895">
    <property type="protein sequence ID" value="VDP77066.1"/>
    <property type="molecule type" value="Genomic_DNA"/>
</dbReference>
<proteinExistence type="predicted"/>
<reference evidence="4" key="1">
    <citation type="submission" date="2016-06" db="UniProtKB">
        <authorList>
            <consortium name="WormBaseParasite"/>
        </authorList>
    </citation>
    <scope>IDENTIFICATION</scope>
</reference>
<dbReference type="AlphaFoldDB" id="A0A183AG86"/>
<sequence length="262" mass="27859">MLVLAKTKTLAVPPRPTRDRGPGSNKSCDPVNEVPTKLHTLDSRQDSNNSVYFNMWEAGDGEDDSLTAPPLLPNPNPNVSAAPTVLSRRPQGATCNSRVYRRSQLVTSDYHPLPSLTQSMPMASQHSVASSMPRTEAPCLPGNKPLPPPRAPSTVISAVTSATQPGYQSGPNTLVRAPSIEACVPFLRRICTISYCEDTGFGASACTIQQTGAVDESYPSLMVFAGVLYRLYSLTIMNGGTVSDTFTGGGGLLIGHNVEVLL</sequence>
<dbReference type="OrthoDB" id="10668072at2759"/>
<feature type="region of interest" description="Disordered" evidence="1">
    <location>
        <begin position="1"/>
        <end position="34"/>
    </location>
</feature>
<name>A0A183AG86_9TREM</name>
<accession>A0A183AG86</accession>
<dbReference type="WBParaSite" id="ECPE_0000598401-mRNA-1">
    <property type="protein sequence ID" value="ECPE_0000598401-mRNA-1"/>
    <property type="gene ID" value="ECPE_0000598401"/>
</dbReference>
<keyword evidence="3" id="KW-1185">Reference proteome</keyword>
<protein>
    <submittedName>
        <fullName evidence="2 4">Uncharacterized protein</fullName>
    </submittedName>
</protein>
<organism evidence="4">
    <name type="scientific">Echinostoma caproni</name>
    <dbReference type="NCBI Taxonomy" id="27848"/>
    <lineage>
        <taxon>Eukaryota</taxon>
        <taxon>Metazoa</taxon>
        <taxon>Spiralia</taxon>
        <taxon>Lophotrochozoa</taxon>
        <taxon>Platyhelminthes</taxon>
        <taxon>Trematoda</taxon>
        <taxon>Digenea</taxon>
        <taxon>Plagiorchiida</taxon>
        <taxon>Echinostomata</taxon>
        <taxon>Echinostomatoidea</taxon>
        <taxon>Echinostomatidae</taxon>
        <taxon>Echinostoma</taxon>
    </lineage>
</organism>
<reference evidence="2 3" key="2">
    <citation type="submission" date="2018-11" db="EMBL/GenBank/DDBJ databases">
        <authorList>
            <consortium name="Pathogen Informatics"/>
        </authorList>
    </citation>
    <scope>NUCLEOTIDE SEQUENCE [LARGE SCALE GENOMIC DNA]</scope>
    <source>
        <strain evidence="2 3">Egypt</strain>
    </source>
</reference>
<evidence type="ECO:0000313" key="4">
    <source>
        <dbReference type="WBParaSite" id="ECPE_0000598401-mRNA-1"/>
    </source>
</evidence>